<organism evidence="1">
    <name type="scientific">bioreactor metagenome</name>
    <dbReference type="NCBI Taxonomy" id="1076179"/>
    <lineage>
        <taxon>unclassified sequences</taxon>
        <taxon>metagenomes</taxon>
        <taxon>ecological metagenomes</taxon>
    </lineage>
</organism>
<reference evidence="1" key="1">
    <citation type="submission" date="2019-08" db="EMBL/GenBank/DDBJ databases">
        <authorList>
            <person name="Kucharzyk K."/>
            <person name="Murdoch R.W."/>
            <person name="Higgins S."/>
            <person name="Loffler F."/>
        </authorList>
    </citation>
    <scope>NUCLEOTIDE SEQUENCE</scope>
</reference>
<accession>A0A645CSH6</accession>
<evidence type="ECO:0000313" key="1">
    <source>
        <dbReference type="EMBL" id="MPM79877.1"/>
    </source>
</evidence>
<name>A0A645CSH6_9ZZZZ</name>
<proteinExistence type="predicted"/>
<protein>
    <submittedName>
        <fullName evidence="1">Uncharacterized protein</fullName>
    </submittedName>
</protein>
<comment type="caution">
    <text evidence="1">The sequence shown here is derived from an EMBL/GenBank/DDBJ whole genome shotgun (WGS) entry which is preliminary data.</text>
</comment>
<gene>
    <name evidence="1" type="ORF">SDC9_126919</name>
</gene>
<sequence>MFGLHNKREDIPALSAAKAVVSLALRRDAEGWRLLVMKRAAAPKCTAISFELHILGYYLNDVEF</sequence>
<dbReference type="AlphaFoldDB" id="A0A645CSH6"/>
<dbReference type="EMBL" id="VSSQ01029654">
    <property type="protein sequence ID" value="MPM79877.1"/>
    <property type="molecule type" value="Genomic_DNA"/>
</dbReference>